<evidence type="ECO:0000313" key="1">
    <source>
        <dbReference type="EMBL" id="GCA62519.1"/>
    </source>
</evidence>
<keyword evidence="2" id="KW-1185">Reference proteome</keyword>
<organism evidence="1 2">
    <name type="scientific">Kipferlia bialata</name>
    <dbReference type="NCBI Taxonomy" id="797122"/>
    <lineage>
        <taxon>Eukaryota</taxon>
        <taxon>Metamonada</taxon>
        <taxon>Carpediemonas-like organisms</taxon>
        <taxon>Kipferlia</taxon>
    </lineage>
</organism>
<protein>
    <submittedName>
        <fullName evidence="1">Uncharacterized protein</fullName>
    </submittedName>
</protein>
<sequence>MDNNHRGERVSAQSGLGESYGGVMQTLASVPPLIREPDETSIRLAKAMEAMTRQAAERRKRVQKSLAEIRTVMKSMSTRFQRVEEGVAGVNETLQRVETRMDGVESGVNAIVTRLGGADTRLGGVEKKLGDVETSVRDLGRWLGKGSS</sequence>
<dbReference type="OrthoDB" id="5038142at2759"/>
<dbReference type="AlphaFoldDB" id="A0A391NVN3"/>
<dbReference type="SUPFAM" id="SSF57997">
    <property type="entry name" value="Tropomyosin"/>
    <property type="match status" value="1"/>
</dbReference>
<dbReference type="Proteomes" id="UP000265618">
    <property type="component" value="Unassembled WGS sequence"/>
</dbReference>
<comment type="caution">
    <text evidence="1">The sequence shown here is derived from an EMBL/GenBank/DDBJ whole genome shotgun (WGS) entry which is preliminary data.</text>
</comment>
<reference evidence="1 2" key="1">
    <citation type="journal article" date="2018" name="PLoS ONE">
        <title>The draft genome of Kipferlia bialata reveals reductive genome evolution in fornicate parasites.</title>
        <authorList>
            <person name="Tanifuji G."/>
            <person name="Takabayashi S."/>
            <person name="Kume K."/>
            <person name="Takagi M."/>
            <person name="Nakayama T."/>
            <person name="Kamikawa R."/>
            <person name="Inagaki Y."/>
            <person name="Hashimoto T."/>
        </authorList>
    </citation>
    <scope>NUCLEOTIDE SEQUENCE [LARGE SCALE GENOMIC DNA]</scope>
    <source>
        <strain evidence="1">NY0173</strain>
    </source>
</reference>
<dbReference type="Gene3D" id="1.20.5.1070">
    <property type="entry name" value="Head and neck region of the ectodomain of NDV fusion glycoprotein"/>
    <property type="match status" value="1"/>
</dbReference>
<evidence type="ECO:0000313" key="2">
    <source>
        <dbReference type="Proteomes" id="UP000265618"/>
    </source>
</evidence>
<gene>
    <name evidence="1" type="ORF">KIPB_004044</name>
</gene>
<dbReference type="EMBL" id="BDIP01000829">
    <property type="protein sequence ID" value="GCA62519.1"/>
    <property type="molecule type" value="Genomic_DNA"/>
</dbReference>
<name>A0A391NVN3_9EUKA</name>
<proteinExistence type="predicted"/>
<accession>A0A391NVN3</accession>